<reference evidence="2" key="1">
    <citation type="submission" date="2016-11" db="EMBL/GenBank/DDBJ databases">
        <authorList>
            <person name="Varghese N."/>
            <person name="Submissions S."/>
        </authorList>
    </citation>
    <scope>NUCLEOTIDE SEQUENCE [LARGE SCALE GENOMIC DNA]</scope>
    <source>
        <strain evidence="2">DSM 22623</strain>
    </source>
</reference>
<dbReference type="RefSeq" id="WP_073314773.1">
    <property type="nucleotide sequence ID" value="NZ_FQYP01000002.1"/>
</dbReference>
<proteinExistence type="predicted"/>
<evidence type="ECO:0000313" key="1">
    <source>
        <dbReference type="EMBL" id="SHI61684.1"/>
    </source>
</evidence>
<dbReference type="AlphaFoldDB" id="A0A1M6CLP1"/>
<name>A0A1M6CLP1_9FLAO</name>
<dbReference type="EMBL" id="FQYP01000002">
    <property type="protein sequence ID" value="SHI61684.1"/>
    <property type="molecule type" value="Genomic_DNA"/>
</dbReference>
<gene>
    <name evidence="1" type="ORF">SAMN04488508_102167</name>
</gene>
<protein>
    <submittedName>
        <fullName evidence="1">Uncharacterized protein</fullName>
    </submittedName>
</protein>
<accession>A0A1M6CLP1</accession>
<dbReference type="Pfam" id="PF20102">
    <property type="entry name" value="DUF6492"/>
    <property type="match status" value="1"/>
</dbReference>
<keyword evidence="2" id="KW-1185">Reference proteome</keyword>
<dbReference type="Proteomes" id="UP000184432">
    <property type="component" value="Unassembled WGS sequence"/>
</dbReference>
<dbReference type="OrthoDB" id="9776077at2"/>
<dbReference type="InterPro" id="IPR045499">
    <property type="entry name" value="DUF6492"/>
</dbReference>
<dbReference type="STRING" id="570521.SAMN04488508_102167"/>
<organism evidence="1 2">
    <name type="scientific">Aquimarina spongiae</name>
    <dbReference type="NCBI Taxonomy" id="570521"/>
    <lineage>
        <taxon>Bacteria</taxon>
        <taxon>Pseudomonadati</taxon>
        <taxon>Bacteroidota</taxon>
        <taxon>Flavobacteriia</taxon>
        <taxon>Flavobacteriales</taxon>
        <taxon>Flavobacteriaceae</taxon>
        <taxon>Aquimarina</taxon>
    </lineage>
</organism>
<evidence type="ECO:0000313" key="2">
    <source>
        <dbReference type="Proteomes" id="UP000184432"/>
    </source>
</evidence>
<sequence length="292" mass="34469">MSKPVEFTFVLPTRLKGGRKYDDYFRVKEFLIPSLKKNLIDKDHIELIIIIPEYEFIYFDPEDLGLSNFRYRVFGDKEVIGKQHHIGGWYKQQLIKLAIAGVVTSDYFLTLDADVILCNPISYKDFFQEGKPIIQKELYSYHIRWWQSTAALLHYDIKFDPKGYCPGVTPAVLSKELVIKMVYHLRKHFNDSDWMGSLCRNLKHPYEASWTEYCLYWLFIMQEHNLSSLYCTNPDRILLGKSIWSDGEFHNMKGNIGSQLFEYKNHIFSIVQSNLNDLNFAELKKELTPFIF</sequence>